<sequence>MQFRTLSLLAVVSLAQAASTEIETVTDNHTTEVTITSCSGHPDCVADVATTSETVVTTTVNGVETLYTTICEETVSPAVKVPEVSEVPSSSSEEIIYVDETTTPTVTASTGVELTITQQSTLLSSYSASNSSLAGVAAFEGGANQNMVYGAAGLVGLAAYLF</sequence>
<evidence type="ECO:0000313" key="1">
    <source>
        <dbReference type="EMBL" id="CAH6722477.1"/>
    </source>
</evidence>
<reference evidence="1" key="1">
    <citation type="submission" date="2022-06" db="EMBL/GenBank/DDBJ databases">
        <authorList>
            <person name="Legras J.-L."/>
            <person name="Devillers H."/>
            <person name="Grondin C."/>
        </authorList>
    </citation>
    <scope>NUCLEOTIDE SEQUENCE</scope>
    <source>
        <strain evidence="1">CLIB 1444</strain>
    </source>
</reference>
<gene>
    <name evidence="1" type="ORF">CLIB1444_09S04434</name>
</gene>
<name>A0ACA9YBN0_9ASCO</name>
<organism evidence="1 2">
    <name type="scientific">[Candida] jaroonii</name>
    <dbReference type="NCBI Taxonomy" id="467808"/>
    <lineage>
        <taxon>Eukaryota</taxon>
        <taxon>Fungi</taxon>
        <taxon>Dikarya</taxon>
        <taxon>Ascomycota</taxon>
        <taxon>Saccharomycotina</taxon>
        <taxon>Pichiomycetes</taxon>
        <taxon>Debaryomycetaceae</taxon>
        <taxon>Yamadazyma</taxon>
    </lineage>
</organism>
<proteinExistence type="predicted"/>
<keyword evidence="2" id="KW-1185">Reference proteome</keyword>
<dbReference type="Proteomes" id="UP001152531">
    <property type="component" value="Unassembled WGS sequence"/>
</dbReference>
<comment type="caution">
    <text evidence="1">The sequence shown here is derived from an EMBL/GenBank/DDBJ whole genome shotgun (WGS) entry which is preliminary data.</text>
</comment>
<accession>A0ACA9YBN0</accession>
<dbReference type="EMBL" id="CALSDN010000009">
    <property type="protein sequence ID" value="CAH6722477.1"/>
    <property type="molecule type" value="Genomic_DNA"/>
</dbReference>
<protein>
    <submittedName>
        <fullName evidence="1">Predicted GPI-anchored protein 6</fullName>
    </submittedName>
</protein>
<evidence type="ECO:0000313" key="2">
    <source>
        <dbReference type="Proteomes" id="UP001152531"/>
    </source>
</evidence>